<name>A0A916KPH9_CBEPV</name>
<sequence>MVFDVFNGNYIFYDKNIYPTCNNNLIIAFIITLFIIIFISKYYEFIYQRYSHEWLFKVMR</sequence>
<proteinExistence type="predicted"/>
<feature type="transmembrane region" description="Helical" evidence="1">
    <location>
        <begin position="25"/>
        <end position="43"/>
    </location>
</feature>
<evidence type="ECO:0000313" key="2">
    <source>
        <dbReference type="EMBL" id="CCU55674.1"/>
    </source>
</evidence>
<organismHost>
    <name type="scientific">Choristoneura fumiferana</name>
    <name type="common">Spruce budworm moth</name>
    <name type="synonym">Archips fumiferana</name>
    <dbReference type="NCBI Taxonomy" id="7141"/>
</organismHost>
<dbReference type="EMBL" id="HF679132">
    <property type="protein sequence ID" value="CCU55674.1"/>
    <property type="molecule type" value="Genomic_DNA"/>
</dbReference>
<evidence type="ECO:0000313" key="3">
    <source>
        <dbReference type="Proteomes" id="UP000792220"/>
    </source>
</evidence>
<dbReference type="Proteomes" id="UP000792220">
    <property type="component" value="Genome"/>
</dbReference>
<protein>
    <submittedName>
        <fullName evidence="2">Uncharacterized protein</fullName>
    </submittedName>
</protein>
<dbReference type="KEGG" id="vg:15613096"/>
<keyword evidence="1" id="KW-1133">Transmembrane helix</keyword>
<reference evidence="2" key="1">
    <citation type="journal article" date="2013" name="J. Virol.">
        <title>New Insights into the Evolution of Entomopoxvirinae from the Complete Genome Sequences of Four Entomopoxviruses Infecting Adoxophyes honmai, Choristoneura biennis, Choristoneura rosaceana, and Mythimna separata.</title>
        <authorList>
            <person name="Theze J."/>
            <person name="Takatsuka J."/>
            <person name="Li Z."/>
            <person name="Gallais J."/>
            <person name="Doucet D."/>
            <person name="Arif B."/>
            <person name="Nakai M."/>
            <person name="Herniou E.A."/>
        </authorList>
    </citation>
    <scope>NUCLEOTIDE SEQUENCE</scope>
</reference>
<keyword evidence="1" id="KW-0472">Membrane</keyword>
<keyword evidence="1" id="KW-0812">Transmembrane</keyword>
<gene>
    <name evidence="2" type="ORF">CHBEV_106</name>
</gene>
<organism evidence="2 3">
    <name type="scientific">Choristoneura biennis entomopoxvirus</name>
    <name type="common">CbEPV</name>
    <dbReference type="NCBI Taxonomy" id="10288"/>
    <lineage>
        <taxon>Viruses</taxon>
        <taxon>Varidnaviria</taxon>
        <taxon>Bamfordvirae</taxon>
        <taxon>Nucleocytoviricota</taxon>
        <taxon>Pokkesviricetes</taxon>
        <taxon>Chitovirales</taxon>
        <taxon>Poxviridae</taxon>
        <taxon>Entomopoxvirinae</taxon>
        <taxon>Betaentomopoxvirus</taxon>
        <taxon>Betaentomopoxvirus cbiennis</taxon>
    </lineage>
</organism>
<dbReference type="RefSeq" id="YP_008004176.1">
    <property type="nucleotide sequence ID" value="NC_021248.1"/>
</dbReference>
<dbReference type="GeneID" id="15613096"/>
<evidence type="ECO:0000256" key="1">
    <source>
        <dbReference type="SAM" id="Phobius"/>
    </source>
</evidence>
<keyword evidence="3" id="KW-1185">Reference proteome</keyword>
<accession>A0A916KPH9</accession>